<dbReference type="AlphaFoldDB" id="A0A552QBL3"/>
<protein>
    <submittedName>
        <fullName evidence="1">SAM-dependent methyltransferase</fullName>
    </submittedName>
</protein>
<keyword evidence="1" id="KW-0489">Methyltransferase</keyword>
<feature type="non-terminal residue" evidence="1">
    <location>
        <position position="34"/>
    </location>
</feature>
<evidence type="ECO:0000313" key="2">
    <source>
        <dbReference type="Proteomes" id="UP000317165"/>
    </source>
</evidence>
<dbReference type="Proteomes" id="UP000317165">
    <property type="component" value="Unassembled WGS sequence"/>
</dbReference>
<organism evidence="1 2">
    <name type="scientific">Microcystis panniformis Mp_MB_F_20051200_S9</name>
    <dbReference type="NCBI Taxonomy" id="2486223"/>
    <lineage>
        <taxon>Bacteria</taxon>
        <taxon>Bacillati</taxon>
        <taxon>Cyanobacteriota</taxon>
        <taxon>Cyanophyceae</taxon>
        <taxon>Oscillatoriophycideae</taxon>
        <taxon>Chroococcales</taxon>
        <taxon>Microcystaceae</taxon>
        <taxon>Microcystis</taxon>
    </lineage>
</organism>
<dbReference type="GO" id="GO:0008168">
    <property type="term" value="F:methyltransferase activity"/>
    <property type="evidence" value="ECO:0007669"/>
    <property type="project" value="UniProtKB-KW"/>
</dbReference>
<gene>
    <name evidence="1" type="ORF">EWV53_00375</name>
</gene>
<keyword evidence="1" id="KW-0808">Transferase</keyword>
<comment type="caution">
    <text evidence="1">The sequence shown here is derived from an EMBL/GenBank/DDBJ whole genome shotgun (WGS) entry which is preliminary data.</text>
</comment>
<dbReference type="GO" id="GO:0032259">
    <property type="term" value="P:methylation"/>
    <property type="evidence" value="ECO:0007669"/>
    <property type="project" value="UniProtKB-KW"/>
</dbReference>
<accession>A0A552QBL3</accession>
<dbReference type="EMBL" id="SFAC01000008">
    <property type="protein sequence ID" value="TRV66606.1"/>
    <property type="molecule type" value="Genomic_DNA"/>
</dbReference>
<evidence type="ECO:0000313" key="1">
    <source>
        <dbReference type="EMBL" id="TRV66606.1"/>
    </source>
</evidence>
<sequence>MLRPEERTKLDPTKDSDFYAFPRFVTHVDEGFID</sequence>
<proteinExistence type="predicted"/>
<reference evidence="1 2" key="1">
    <citation type="submission" date="2019-01" db="EMBL/GenBank/DDBJ databases">
        <title>Coherence of Microcystis species and biogeography revealed through population genomics.</title>
        <authorList>
            <person name="Perez-Carrascal O.M."/>
            <person name="Terrat Y."/>
            <person name="Giani A."/>
            <person name="Fortin N."/>
            <person name="Tromas N."/>
            <person name="Shapiro B.J."/>
        </authorList>
    </citation>
    <scope>NUCLEOTIDE SEQUENCE [LARGE SCALE GENOMIC DNA]</scope>
    <source>
        <strain evidence="1">Mp_MB_F_20051200_S9</strain>
    </source>
</reference>
<name>A0A552QBL3_9CHRO</name>